<feature type="region of interest" description="Disordered" evidence="1">
    <location>
        <begin position="297"/>
        <end position="336"/>
    </location>
</feature>
<dbReference type="AlphaFoldDB" id="A0AAN9J1M5"/>
<feature type="compositionally biased region" description="Low complexity" evidence="1">
    <location>
        <begin position="319"/>
        <end position="333"/>
    </location>
</feature>
<evidence type="ECO:0000256" key="1">
    <source>
        <dbReference type="SAM" id="MobiDB-lite"/>
    </source>
</evidence>
<evidence type="ECO:0000313" key="3">
    <source>
        <dbReference type="Proteomes" id="UP001372338"/>
    </source>
</evidence>
<dbReference type="PANTHER" id="PTHR33672:SF24">
    <property type="entry name" value="OS01G0798600 PROTEIN"/>
    <property type="match status" value="1"/>
</dbReference>
<dbReference type="PANTHER" id="PTHR33672">
    <property type="entry name" value="YCF3-INTERACTING PROTEIN 1, CHLOROPLASTIC"/>
    <property type="match status" value="1"/>
</dbReference>
<feature type="region of interest" description="Disordered" evidence="1">
    <location>
        <begin position="94"/>
        <end position="116"/>
    </location>
</feature>
<dbReference type="GO" id="GO:0080183">
    <property type="term" value="P:response to photooxidative stress"/>
    <property type="evidence" value="ECO:0007669"/>
    <property type="project" value="InterPro"/>
</dbReference>
<dbReference type="GO" id="GO:0048564">
    <property type="term" value="P:photosystem I assembly"/>
    <property type="evidence" value="ECO:0007669"/>
    <property type="project" value="InterPro"/>
</dbReference>
<keyword evidence="3" id="KW-1185">Reference proteome</keyword>
<sequence length="358" mass="39680">MKDLNQTNKEGDFSEKMLSGARISITESLQKEKQIVVDPVSLKESFTNKQGLFHTAKLPTIITTSAATDLHPPTLQPPKHKFLTLSLPNSFNLSPRLSNSNLSKKKQEGESLESQCQGSNLTLKDQHLLQDVVNLRKSKSCGERRSCAPSNDFDHWLTMLNELVEHDNKYPHVSISKTEGVKESPKSVKHKRATTPDDLFRCSALCLYLPGFGNKIKPYKARKEESVEAVMSRTVSLENFECGSWASAALHYESEGESTNSYFDLPLELMKCNSMNEVYSPRTANFASEKDLKGILKSGSSKANNARKSESSPRHVRFSPSSSSSSPSTPSSPAFCISPRLRKAREDFNAFLAAAQSA</sequence>
<reference evidence="2 3" key="1">
    <citation type="submission" date="2024-01" db="EMBL/GenBank/DDBJ databases">
        <title>The genomes of 5 underutilized Papilionoideae crops provide insights into root nodulation and disease resistanc.</title>
        <authorList>
            <person name="Yuan L."/>
        </authorList>
    </citation>
    <scope>NUCLEOTIDE SEQUENCE [LARGE SCALE GENOMIC DNA]</scope>
    <source>
        <strain evidence="2">ZHUSHIDOU_FW_LH</strain>
        <tissue evidence="2">Leaf</tissue>
    </source>
</reference>
<dbReference type="Proteomes" id="UP001372338">
    <property type="component" value="Unassembled WGS sequence"/>
</dbReference>
<dbReference type="InterPro" id="IPR040340">
    <property type="entry name" value="CEST/Y3IP1"/>
</dbReference>
<proteinExistence type="predicted"/>
<organism evidence="2 3">
    <name type="scientific">Crotalaria pallida</name>
    <name type="common">Smooth rattlebox</name>
    <name type="synonym">Crotalaria striata</name>
    <dbReference type="NCBI Taxonomy" id="3830"/>
    <lineage>
        <taxon>Eukaryota</taxon>
        <taxon>Viridiplantae</taxon>
        <taxon>Streptophyta</taxon>
        <taxon>Embryophyta</taxon>
        <taxon>Tracheophyta</taxon>
        <taxon>Spermatophyta</taxon>
        <taxon>Magnoliopsida</taxon>
        <taxon>eudicotyledons</taxon>
        <taxon>Gunneridae</taxon>
        <taxon>Pentapetalae</taxon>
        <taxon>rosids</taxon>
        <taxon>fabids</taxon>
        <taxon>Fabales</taxon>
        <taxon>Fabaceae</taxon>
        <taxon>Papilionoideae</taxon>
        <taxon>50 kb inversion clade</taxon>
        <taxon>genistoids sensu lato</taxon>
        <taxon>core genistoids</taxon>
        <taxon>Crotalarieae</taxon>
        <taxon>Crotalaria</taxon>
    </lineage>
</organism>
<protein>
    <submittedName>
        <fullName evidence="2">Uncharacterized protein</fullName>
    </submittedName>
</protein>
<evidence type="ECO:0000313" key="2">
    <source>
        <dbReference type="EMBL" id="KAK7289976.1"/>
    </source>
</evidence>
<comment type="caution">
    <text evidence="2">The sequence shown here is derived from an EMBL/GenBank/DDBJ whole genome shotgun (WGS) entry which is preliminary data.</text>
</comment>
<dbReference type="EMBL" id="JAYWIO010000001">
    <property type="protein sequence ID" value="KAK7289976.1"/>
    <property type="molecule type" value="Genomic_DNA"/>
</dbReference>
<gene>
    <name evidence="2" type="ORF">RIF29_04051</name>
</gene>
<name>A0AAN9J1M5_CROPI</name>
<accession>A0AAN9J1M5</accession>
<dbReference type="GO" id="GO:0009535">
    <property type="term" value="C:chloroplast thylakoid membrane"/>
    <property type="evidence" value="ECO:0007669"/>
    <property type="project" value="InterPro"/>
</dbReference>